<gene>
    <name evidence="2" type="ORF">CIT26_18245</name>
</gene>
<evidence type="ECO:0000313" key="2">
    <source>
        <dbReference type="EMBL" id="PAQ07927.1"/>
    </source>
</evidence>
<name>A0A271LJC1_9HYPH</name>
<protein>
    <submittedName>
        <fullName evidence="2">Uncharacterized protein</fullName>
    </submittedName>
</protein>
<comment type="caution">
    <text evidence="2">The sequence shown here is derived from an EMBL/GenBank/DDBJ whole genome shotgun (WGS) entry which is preliminary data.</text>
</comment>
<keyword evidence="3" id="KW-1185">Reference proteome</keyword>
<evidence type="ECO:0000313" key="3">
    <source>
        <dbReference type="Proteomes" id="UP000216442"/>
    </source>
</evidence>
<sequence>MNDQRRGIGACNETGLATVRSLLARKSRRVKSARDAPVPIRFVIVVSGWAPLGTSAVDRVKTKKPPARSSRVRPSGIAY</sequence>
<dbReference type="EMBL" id="NPKJ01000053">
    <property type="protein sequence ID" value="PAQ07927.1"/>
    <property type="molecule type" value="Genomic_DNA"/>
</dbReference>
<accession>A0A271LJC1</accession>
<dbReference type="AlphaFoldDB" id="A0A271LJC1"/>
<feature type="region of interest" description="Disordered" evidence="1">
    <location>
        <begin position="60"/>
        <end position="79"/>
    </location>
</feature>
<evidence type="ECO:0000256" key="1">
    <source>
        <dbReference type="SAM" id="MobiDB-lite"/>
    </source>
</evidence>
<reference evidence="2 3" key="1">
    <citation type="submission" date="2017-08" db="EMBL/GenBank/DDBJ databases">
        <title>Mesorhizobium wenxinae sp. nov., a novel rhizobial species isolated from root nodules of chickpea (Cicer arietinum L.).</title>
        <authorList>
            <person name="Zhang J."/>
        </authorList>
    </citation>
    <scope>NUCLEOTIDE SEQUENCE [LARGE SCALE GENOMIC DNA]</scope>
    <source>
        <strain evidence="2 3">SDW018</strain>
    </source>
</reference>
<proteinExistence type="predicted"/>
<organism evidence="2 3">
    <name type="scientific">Mesorhizobium temperatum</name>
    <dbReference type="NCBI Taxonomy" id="241416"/>
    <lineage>
        <taxon>Bacteria</taxon>
        <taxon>Pseudomonadati</taxon>
        <taxon>Pseudomonadota</taxon>
        <taxon>Alphaproteobacteria</taxon>
        <taxon>Hyphomicrobiales</taxon>
        <taxon>Phyllobacteriaceae</taxon>
        <taxon>Mesorhizobium</taxon>
    </lineage>
</organism>
<dbReference type="Proteomes" id="UP000216442">
    <property type="component" value="Unassembled WGS sequence"/>
</dbReference>